<evidence type="ECO:0000313" key="3">
    <source>
        <dbReference type="Proteomes" id="UP000054324"/>
    </source>
</evidence>
<dbReference type="RefSeq" id="XP_009168417.1">
    <property type="nucleotide sequence ID" value="XM_009170153.1"/>
</dbReference>
<name>A0A074ZLA4_OPIVI</name>
<protein>
    <submittedName>
        <fullName evidence="2">Uncharacterized protein</fullName>
    </submittedName>
</protein>
<dbReference type="KEGG" id="ovi:T265_05209"/>
<evidence type="ECO:0000313" key="2">
    <source>
        <dbReference type="EMBL" id="KER27856.1"/>
    </source>
</evidence>
<feature type="region of interest" description="Disordered" evidence="1">
    <location>
        <begin position="1"/>
        <end position="28"/>
    </location>
</feature>
<sequence>MASNHNQHHAGISPSFEHATGSSTNITTRFTRRDIEKNVVVMVTESITDDLLSSRTHNNHHQRTAG</sequence>
<proteinExistence type="predicted"/>
<organism evidence="2 3">
    <name type="scientific">Opisthorchis viverrini</name>
    <name type="common">Southeast Asian liver fluke</name>
    <dbReference type="NCBI Taxonomy" id="6198"/>
    <lineage>
        <taxon>Eukaryota</taxon>
        <taxon>Metazoa</taxon>
        <taxon>Spiralia</taxon>
        <taxon>Lophotrochozoa</taxon>
        <taxon>Platyhelminthes</taxon>
        <taxon>Trematoda</taxon>
        <taxon>Digenea</taxon>
        <taxon>Opisthorchiida</taxon>
        <taxon>Opisthorchiata</taxon>
        <taxon>Opisthorchiidae</taxon>
        <taxon>Opisthorchis</taxon>
    </lineage>
</organism>
<dbReference type="AlphaFoldDB" id="A0A074ZLA4"/>
<dbReference type="Proteomes" id="UP000054324">
    <property type="component" value="Unassembled WGS sequence"/>
</dbReference>
<keyword evidence="3" id="KW-1185">Reference proteome</keyword>
<dbReference type="GeneID" id="20319391"/>
<reference evidence="2 3" key="1">
    <citation type="submission" date="2013-11" db="EMBL/GenBank/DDBJ databases">
        <title>Opisthorchis viverrini - life in the bile duct.</title>
        <authorList>
            <person name="Young N.D."/>
            <person name="Nagarajan N."/>
            <person name="Lin S.J."/>
            <person name="Korhonen P.K."/>
            <person name="Jex A.R."/>
            <person name="Hall R.S."/>
            <person name="Safavi-Hemami H."/>
            <person name="Kaewkong W."/>
            <person name="Bertrand D."/>
            <person name="Gao S."/>
            <person name="Seet Q."/>
            <person name="Wongkham S."/>
            <person name="Teh B.T."/>
            <person name="Wongkham C."/>
            <person name="Intapan P.M."/>
            <person name="Maleewong W."/>
            <person name="Yang X."/>
            <person name="Hu M."/>
            <person name="Wang Z."/>
            <person name="Hofmann A."/>
            <person name="Sternberg P.W."/>
            <person name="Tan P."/>
            <person name="Wang J."/>
            <person name="Gasser R.B."/>
        </authorList>
    </citation>
    <scope>NUCLEOTIDE SEQUENCE [LARGE SCALE GENOMIC DNA]</scope>
</reference>
<gene>
    <name evidence="2" type="ORF">T265_05209</name>
</gene>
<evidence type="ECO:0000256" key="1">
    <source>
        <dbReference type="SAM" id="MobiDB-lite"/>
    </source>
</evidence>
<dbReference type="CTD" id="20319391"/>
<accession>A0A074ZLA4</accession>
<dbReference type="EMBL" id="KL596713">
    <property type="protein sequence ID" value="KER27856.1"/>
    <property type="molecule type" value="Genomic_DNA"/>
</dbReference>